<gene>
    <name evidence="2" type="primary">Ankrd7_1</name>
    <name evidence="2" type="ORF">UROIND_R11632</name>
</gene>
<keyword evidence="1" id="KW-0040">ANK repeat</keyword>
<dbReference type="SMART" id="SM00248">
    <property type="entry name" value="ANK"/>
    <property type="match status" value="4"/>
</dbReference>
<name>A0A852L6C9_UROIN</name>
<comment type="caution">
    <text evidence="2">The sequence shown here is derived from an EMBL/GenBank/DDBJ whole genome shotgun (WGS) entry which is preliminary data.</text>
</comment>
<dbReference type="SUPFAM" id="SSF48403">
    <property type="entry name" value="Ankyrin repeat"/>
    <property type="match status" value="1"/>
</dbReference>
<dbReference type="InterPro" id="IPR002110">
    <property type="entry name" value="Ankyrin_rpt"/>
</dbReference>
<feature type="repeat" description="ANK" evidence="1">
    <location>
        <begin position="97"/>
        <end position="129"/>
    </location>
</feature>
<keyword evidence="3" id="KW-1185">Reference proteome</keyword>
<dbReference type="PROSITE" id="PS50088">
    <property type="entry name" value="ANK_REPEAT"/>
    <property type="match status" value="3"/>
</dbReference>
<organism evidence="2 3">
    <name type="scientific">Urocolius indicus</name>
    <name type="common">Red-faced mousebird</name>
    <name type="synonym">Colius indicus</name>
    <dbReference type="NCBI Taxonomy" id="458196"/>
    <lineage>
        <taxon>Eukaryota</taxon>
        <taxon>Metazoa</taxon>
        <taxon>Chordata</taxon>
        <taxon>Craniata</taxon>
        <taxon>Vertebrata</taxon>
        <taxon>Euteleostomi</taxon>
        <taxon>Archelosauria</taxon>
        <taxon>Archosauria</taxon>
        <taxon>Dinosauria</taxon>
        <taxon>Saurischia</taxon>
        <taxon>Theropoda</taxon>
        <taxon>Coelurosauria</taxon>
        <taxon>Aves</taxon>
        <taxon>Neognathae</taxon>
        <taxon>Neoaves</taxon>
        <taxon>Telluraves</taxon>
        <taxon>Coraciimorphae</taxon>
        <taxon>Coliiformes</taxon>
        <taxon>Coliidae</taxon>
        <taxon>Urocolius</taxon>
    </lineage>
</organism>
<dbReference type="EMBL" id="WBNH01034829">
    <property type="protein sequence ID" value="NXX87491.1"/>
    <property type="molecule type" value="Genomic_DNA"/>
</dbReference>
<dbReference type="PANTHER" id="PTHR24147">
    <property type="entry name" value="ANKYRIN REPEAT DOMAIN 36-RELATED"/>
    <property type="match status" value="1"/>
</dbReference>
<proteinExistence type="predicted"/>
<dbReference type="Gene3D" id="1.25.40.20">
    <property type="entry name" value="Ankyrin repeat-containing domain"/>
    <property type="match status" value="2"/>
</dbReference>
<evidence type="ECO:0000313" key="2">
    <source>
        <dbReference type="EMBL" id="NXX87491.1"/>
    </source>
</evidence>
<protein>
    <submittedName>
        <fullName evidence="2">ANKR7 protein</fullName>
    </submittedName>
</protein>
<dbReference type="OrthoDB" id="9995210at2759"/>
<dbReference type="Pfam" id="PF12796">
    <property type="entry name" value="Ank_2"/>
    <property type="match status" value="2"/>
</dbReference>
<evidence type="ECO:0000256" key="1">
    <source>
        <dbReference type="PROSITE-ProRule" id="PRU00023"/>
    </source>
</evidence>
<feature type="repeat" description="ANK" evidence="1">
    <location>
        <begin position="64"/>
        <end position="96"/>
    </location>
</feature>
<feature type="non-terminal residue" evidence="2">
    <location>
        <position position="132"/>
    </location>
</feature>
<dbReference type="PANTHER" id="PTHR24147:SF53">
    <property type="entry name" value="ANKYRIN REPEAT DOMAIN 26"/>
    <property type="match status" value="1"/>
</dbReference>
<dbReference type="AlphaFoldDB" id="A0A852L6C9"/>
<sequence length="132" mass="14372">TPLHLACTNGHAEVVEFLAGQQCQLNPKDKWRKSPLMKAVEHQHRDCAAILLKHGANPNLEGPGGNTALHTAVLVASKPLATVLLEHQADIEAKNVLGQTPFLLAVTSRCEEMMEFLVQRGADVHARDSAQR</sequence>
<feature type="repeat" description="ANK" evidence="1">
    <location>
        <begin position="1"/>
        <end position="30"/>
    </location>
</feature>
<dbReference type="InterPro" id="IPR036770">
    <property type="entry name" value="Ankyrin_rpt-contain_sf"/>
</dbReference>
<feature type="non-terminal residue" evidence="2">
    <location>
        <position position="1"/>
    </location>
</feature>
<dbReference type="PROSITE" id="PS50297">
    <property type="entry name" value="ANK_REP_REGION"/>
    <property type="match status" value="3"/>
</dbReference>
<accession>A0A852L6C9</accession>
<evidence type="ECO:0000313" key="3">
    <source>
        <dbReference type="Proteomes" id="UP000654395"/>
    </source>
</evidence>
<dbReference type="InterPro" id="IPR050657">
    <property type="entry name" value="Ankyrin_repeat_domain"/>
</dbReference>
<dbReference type="Proteomes" id="UP000654395">
    <property type="component" value="Unassembled WGS sequence"/>
</dbReference>
<reference evidence="2" key="1">
    <citation type="submission" date="2020-02" db="EMBL/GenBank/DDBJ databases">
        <title>Bird 10,000 Genomes (B10K) Project - Family phase.</title>
        <authorList>
            <person name="Zhang G."/>
        </authorList>
    </citation>
    <scope>NUCLEOTIDE SEQUENCE</scope>
    <source>
        <strain evidence="2">B10K-DU-030-59</strain>
    </source>
</reference>